<keyword evidence="1" id="KW-0675">Receptor</keyword>
<keyword evidence="2" id="KW-1185">Reference proteome</keyword>
<reference evidence="1" key="1">
    <citation type="submission" date="2019-04" db="EMBL/GenBank/DDBJ databases">
        <title>Microbes associate with the intestines of laboratory mice.</title>
        <authorList>
            <person name="Navarre W."/>
            <person name="Wong E."/>
            <person name="Huang K."/>
            <person name="Tropini C."/>
            <person name="Ng K."/>
            <person name="Yu B."/>
        </authorList>
    </citation>
    <scope>NUCLEOTIDE SEQUENCE</scope>
    <source>
        <strain evidence="1">NM04_E33</strain>
    </source>
</reference>
<comment type="caution">
    <text evidence="1">The sequence shown here is derived from an EMBL/GenBank/DDBJ whole genome shotgun (WGS) entry which is preliminary data.</text>
</comment>
<name>A0AC61RDY9_9BACT</name>
<protein>
    <submittedName>
        <fullName evidence="1">TonB-dependent receptor</fullName>
    </submittedName>
</protein>
<organism evidence="1 2">
    <name type="scientific">Lepagella muris</name>
    <dbReference type="NCBI Taxonomy" id="3032870"/>
    <lineage>
        <taxon>Bacteria</taxon>
        <taxon>Pseudomonadati</taxon>
        <taxon>Bacteroidota</taxon>
        <taxon>Bacteroidia</taxon>
        <taxon>Bacteroidales</taxon>
        <taxon>Muribaculaceae</taxon>
        <taxon>Lepagella</taxon>
    </lineage>
</organism>
<proteinExistence type="predicted"/>
<dbReference type="Proteomes" id="UP000306319">
    <property type="component" value="Unassembled WGS sequence"/>
</dbReference>
<dbReference type="EMBL" id="SRYB01000016">
    <property type="protein sequence ID" value="TGY78167.1"/>
    <property type="molecule type" value="Genomic_DNA"/>
</dbReference>
<evidence type="ECO:0000313" key="2">
    <source>
        <dbReference type="Proteomes" id="UP000306319"/>
    </source>
</evidence>
<accession>A0AC61RDY9</accession>
<sequence>MKRLLLLTVALIGVVSWAFAQSNTLTCRGSVIDELGEPLIGATVQAKGTSVAVPTDIDGNFNLKVPASTKELQITYIGYKTLLLKAQSEMGVIKMEPDSRMLQDVVVTQSKARTRETPVAISELTAGDIEAKLGNKEFPEVLKNTPGVWATPEGGGYGDAKINMRGFKAPNVAVLVNGVPMNDMEWGGIYWSNFAGLSGVTSSMQTQRGLGAAIISAPSIGGTVNITTRGLDSKKGGSIWYGTGNDGLNDVGFSVSTGLMNNGWAITVLGSKKWGNGYIQGTEFEAYNYFVNVSKKIGDNHQLSLTAFGAPQWHNQRNTGNGLTIESWQDMKQYMDGESQYKFNPSYGFDNEGRQRTMNRNQYHKPIISLNHIWQINERSSLSTALYTSLATGGGYSGQGRNGYSNTSWYASNQKQLNWTTGDITIRRPDGTFDYGAIQDMNAASTTGSNMVMSMSNNSHEWYGLVSTYKNEIIPNKLSLIGGIDVRYYVGHHNNKIIDLYGGEYYMDDSSRGGSSMKVENNAAAADPNWKYQKLGVGDIVYRNYDGIAHQEGVYGQGEYKLLDGAITTILAGSLNVTSYQRRDFFYYDAEHSKSPWKSFLGGTVKGGVNWNINRYNNVFVNGGFISKAPFFSNGVFLSSSTSNAMNPNPKNEKIGSFELGYGFHSPKFSMTVNAYYTKWMDRTDRDTQRSAEIRTGANAGERYTINLENVQAQHIGLEVDFAYKPTKWFELQGMLSWGDWQWQNNAKGYFYNSLGQPLKNTSGDIASGIKAEDHAWAIVNQKGVKIGGSAQTTGAIGVTFRPFKGFRIGGDWTVCARNYSDYSVSGSDLNSGAILNVQDPWEIPWGNEFDLSASYKFKIGGLDATLYGNVYNLFNHFYVKDATTDYNVKGEWNNAYKVFYSFGRTFSLRLKVNF</sequence>
<evidence type="ECO:0000313" key="1">
    <source>
        <dbReference type="EMBL" id="TGY78167.1"/>
    </source>
</evidence>
<gene>
    <name evidence="1" type="ORF">E5331_11625</name>
</gene>